<dbReference type="InterPro" id="IPR003339">
    <property type="entry name" value="ABC/ECF_trnsptr_transmembrane"/>
</dbReference>
<evidence type="ECO:0000256" key="1">
    <source>
        <dbReference type="ARBA" id="ARBA00004141"/>
    </source>
</evidence>
<organism evidence="6 7">
    <name type="scientific">Terracoccus luteus</name>
    <dbReference type="NCBI Taxonomy" id="53356"/>
    <lineage>
        <taxon>Bacteria</taxon>
        <taxon>Bacillati</taxon>
        <taxon>Actinomycetota</taxon>
        <taxon>Actinomycetes</taxon>
        <taxon>Micrococcales</taxon>
        <taxon>Intrasporangiaceae</taxon>
        <taxon>Terracoccus</taxon>
    </lineage>
</organism>
<comment type="caution">
    <text evidence="6">The sequence shown here is derived from an EMBL/GenBank/DDBJ whole genome shotgun (WGS) entry which is preliminary data.</text>
</comment>
<dbReference type="AlphaFoldDB" id="A0A495XVG2"/>
<keyword evidence="4" id="KW-0472">Membrane</keyword>
<proteinExistence type="predicted"/>
<gene>
    <name evidence="6" type="ORF">DFJ68_2007</name>
</gene>
<evidence type="ECO:0000256" key="4">
    <source>
        <dbReference type="ARBA" id="ARBA00023136"/>
    </source>
</evidence>
<keyword evidence="7" id="KW-1185">Reference proteome</keyword>
<feature type="compositionally biased region" description="Basic and acidic residues" evidence="5">
    <location>
        <begin position="209"/>
        <end position="219"/>
    </location>
</feature>
<reference evidence="6 7" key="1">
    <citation type="submission" date="2018-10" db="EMBL/GenBank/DDBJ databases">
        <title>Sequencing the genomes of 1000 actinobacteria strains.</title>
        <authorList>
            <person name="Klenk H.-P."/>
        </authorList>
    </citation>
    <scope>NUCLEOTIDE SEQUENCE [LARGE SCALE GENOMIC DNA]</scope>
    <source>
        <strain evidence="6 7">DSM 44267</strain>
    </source>
</reference>
<evidence type="ECO:0000256" key="5">
    <source>
        <dbReference type="SAM" id="MobiDB-lite"/>
    </source>
</evidence>
<dbReference type="GO" id="GO:0005886">
    <property type="term" value="C:plasma membrane"/>
    <property type="evidence" value="ECO:0007669"/>
    <property type="project" value="UniProtKB-ARBA"/>
</dbReference>
<keyword evidence="2" id="KW-0812">Transmembrane</keyword>
<evidence type="ECO:0000313" key="6">
    <source>
        <dbReference type="EMBL" id="RKT78560.1"/>
    </source>
</evidence>
<accession>A0A495XVG2</accession>
<comment type="subcellular location">
    <subcellularLocation>
        <location evidence="1">Membrane</location>
        <topology evidence="1">Multi-pass membrane protein</topology>
    </subcellularLocation>
</comment>
<evidence type="ECO:0000313" key="7">
    <source>
        <dbReference type="Proteomes" id="UP000278440"/>
    </source>
</evidence>
<protein>
    <submittedName>
        <fullName evidence="6">Biotin transport system permease protein</fullName>
    </submittedName>
</protein>
<keyword evidence="3" id="KW-1133">Transmembrane helix</keyword>
<dbReference type="CDD" id="cd16914">
    <property type="entry name" value="EcfT"/>
    <property type="match status" value="1"/>
</dbReference>
<dbReference type="Pfam" id="PF02361">
    <property type="entry name" value="CbiQ"/>
    <property type="match status" value="1"/>
</dbReference>
<evidence type="ECO:0000256" key="2">
    <source>
        <dbReference type="ARBA" id="ARBA00022692"/>
    </source>
</evidence>
<dbReference type="EMBL" id="RBXT01000001">
    <property type="protein sequence ID" value="RKT78560.1"/>
    <property type="molecule type" value="Genomic_DNA"/>
</dbReference>
<evidence type="ECO:0000256" key="3">
    <source>
        <dbReference type="ARBA" id="ARBA00022989"/>
    </source>
</evidence>
<dbReference type="Proteomes" id="UP000278440">
    <property type="component" value="Unassembled WGS sequence"/>
</dbReference>
<dbReference type="OrthoDB" id="509049at2"/>
<name>A0A495XVG2_9MICO</name>
<dbReference type="RefSeq" id="WP_121032877.1">
    <property type="nucleotide sequence ID" value="NZ_RBXT01000001.1"/>
</dbReference>
<feature type="region of interest" description="Disordered" evidence="5">
    <location>
        <begin position="200"/>
        <end position="219"/>
    </location>
</feature>
<sequence>MARRSGGLFAHHVPGRSPVHRAPLGLKVGLVVAVGASTWLVPSWQGSLAVLAVPAALTVVARLRPGRVARSLVAIAPVLVLLGLFQVVTQGVGDAVEVVSGILACYLAGGLVTATTPVTEMVDGVVRLARPLRRWVDPEVVALTLGVMLRSVPWVAGAFGEVRESARARGLERSPRAVVAPVAVHVVAYGRRTGEALAARGLTDPAPWPHDDGPPPADR</sequence>